<evidence type="ECO:0000256" key="10">
    <source>
        <dbReference type="ARBA" id="ARBA00023136"/>
    </source>
</evidence>
<protein>
    <submittedName>
        <fullName evidence="13">Uncharacterized protein</fullName>
    </submittedName>
</protein>
<dbReference type="PANTHER" id="PTHR23284">
    <property type="entry name" value="PROLACTIN REGULATORY ELEMENT BINDING PROTEIN"/>
    <property type="match status" value="1"/>
</dbReference>
<keyword evidence="8" id="KW-0653">Protein transport</keyword>
<organism evidence="13 14">
    <name type="scientific">Penstemon smallii</name>
    <dbReference type="NCBI Taxonomy" id="265156"/>
    <lineage>
        <taxon>Eukaryota</taxon>
        <taxon>Viridiplantae</taxon>
        <taxon>Streptophyta</taxon>
        <taxon>Embryophyta</taxon>
        <taxon>Tracheophyta</taxon>
        <taxon>Spermatophyta</taxon>
        <taxon>Magnoliopsida</taxon>
        <taxon>eudicotyledons</taxon>
        <taxon>Gunneridae</taxon>
        <taxon>Pentapetalae</taxon>
        <taxon>asterids</taxon>
        <taxon>lamiids</taxon>
        <taxon>Lamiales</taxon>
        <taxon>Plantaginaceae</taxon>
        <taxon>Cheloneae</taxon>
        <taxon>Penstemon</taxon>
    </lineage>
</organism>
<keyword evidence="14" id="KW-1185">Reference proteome</keyword>
<dbReference type="Pfam" id="PF00400">
    <property type="entry name" value="WD40"/>
    <property type="match status" value="1"/>
</dbReference>
<dbReference type="AlphaFoldDB" id="A0ABD3U9R7"/>
<keyword evidence="5" id="KW-0677">Repeat</keyword>
<dbReference type="Gene3D" id="2.130.10.10">
    <property type="entry name" value="YVTN repeat-like/Quinoprotein amine dehydrogenase"/>
    <property type="match status" value="2"/>
</dbReference>
<proteinExistence type="predicted"/>
<gene>
    <name evidence="13" type="ORF">ACJIZ3_003205</name>
</gene>
<evidence type="ECO:0000256" key="1">
    <source>
        <dbReference type="ARBA" id="ARBA00004389"/>
    </source>
</evidence>
<evidence type="ECO:0000256" key="2">
    <source>
        <dbReference type="ARBA" id="ARBA00022448"/>
    </source>
</evidence>
<keyword evidence="10 12" id="KW-0472">Membrane</keyword>
<dbReference type="Proteomes" id="UP001634393">
    <property type="component" value="Unassembled WGS sequence"/>
</dbReference>
<evidence type="ECO:0000313" key="14">
    <source>
        <dbReference type="Proteomes" id="UP001634393"/>
    </source>
</evidence>
<evidence type="ECO:0000313" key="13">
    <source>
        <dbReference type="EMBL" id="KAL3845802.1"/>
    </source>
</evidence>
<dbReference type="InterPro" id="IPR045260">
    <property type="entry name" value="Sec12-like"/>
</dbReference>
<sequence length="324" mass="35734">MAKSNHNDDESRVFRKYGFPLFGAAWVPCSAAGESDSLVMNRLVVLAGGSGEGRTGIPNAVLLSTFDFQSDSLSDQPVSKLGTGSDVPYKIAVHPGGEGLICSSPKITSTKKHSLRLKSSKKVLEQLEDVGQQTALTFNYERNLLPLIRIFCWGKMGCVIHVNALMFGTLSLKDEVFGYCRFSQTTDADLVLYVTMNRYNGGSIVKLNTNTWQRISTGHVARGSISAFNVSPDGKLLEVSASMRWHTIVRESHLGPVTSMAFSPDSRALISVSLDSSARVTLIKDKEEEDGRIWRIILFFILLEVALYYAKKAKDYRSFEAAYP</sequence>
<keyword evidence="9 12" id="KW-1133">Transmembrane helix</keyword>
<comment type="caution">
    <text evidence="13">The sequence shown here is derived from an EMBL/GenBank/DDBJ whole genome shotgun (WGS) entry which is preliminary data.</text>
</comment>
<dbReference type="InterPro" id="IPR001680">
    <property type="entry name" value="WD40_rpt"/>
</dbReference>
<keyword evidence="4 12" id="KW-0812">Transmembrane</keyword>
<comment type="subcellular location">
    <subcellularLocation>
        <location evidence="1">Endoplasmic reticulum membrane</location>
        <topology evidence="1">Single-pass membrane protein</topology>
    </subcellularLocation>
</comment>
<evidence type="ECO:0000256" key="5">
    <source>
        <dbReference type="ARBA" id="ARBA00022737"/>
    </source>
</evidence>
<evidence type="ECO:0000256" key="8">
    <source>
        <dbReference type="ARBA" id="ARBA00022927"/>
    </source>
</evidence>
<evidence type="ECO:0000256" key="9">
    <source>
        <dbReference type="ARBA" id="ARBA00022989"/>
    </source>
</evidence>
<dbReference type="PANTHER" id="PTHR23284:SF0">
    <property type="entry name" value="PROLACTIN REGULATORY ELEMENT-BINDING PROTEIN"/>
    <property type="match status" value="1"/>
</dbReference>
<evidence type="ECO:0000256" key="3">
    <source>
        <dbReference type="ARBA" id="ARBA00022574"/>
    </source>
</evidence>
<keyword evidence="7" id="KW-0931">ER-Golgi transport</keyword>
<evidence type="ECO:0000256" key="7">
    <source>
        <dbReference type="ARBA" id="ARBA00022892"/>
    </source>
</evidence>
<dbReference type="SUPFAM" id="SSF101908">
    <property type="entry name" value="Putative isomerase YbhE"/>
    <property type="match status" value="1"/>
</dbReference>
<evidence type="ECO:0000256" key="4">
    <source>
        <dbReference type="ARBA" id="ARBA00022692"/>
    </source>
</evidence>
<evidence type="ECO:0000256" key="12">
    <source>
        <dbReference type="SAM" id="Phobius"/>
    </source>
</evidence>
<feature type="repeat" description="WD" evidence="11">
    <location>
        <begin position="250"/>
        <end position="280"/>
    </location>
</feature>
<dbReference type="GO" id="GO:0005789">
    <property type="term" value="C:endoplasmic reticulum membrane"/>
    <property type="evidence" value="ECO:0007669"/>
    <property type="project" value="UniProtKB-SubCell"/>
</dbReference>
<reference evidence="13 14" key="1">
    <citation type="submission" date="2024-12" db="EMBL/GenBank/DDBJ databases">
        <title>The unique morphological basis and parallel evolutionary history of personate flowers in Penstemon.</title>
        <authorList>
            <person name="Depatie T.H."/>
            <person name="Wessinger C.A."/>
        </authorList>
    </citation>
    <scope>NUCLEOTIDE SEQUENCE [LARGE SCALE GENOMIC DNA]</scope>
    <source>
        <strain evidence="13">WTNN_2</strain>
        <tissue evidence="13">Leaf</tissue>
    </source>
</reference>
<keyword evidence="6" id="KW-0256">Endoplasmic reticulum</keyword>
<keyword evidence="3 11" id="KW-0853">WD repeat</keyword>
<evidence type="ECO:0000256" key="11">
    <source>
        <dbReference type="PROSITE-ProRule" id="PRU00221"/>
    </source>
</evidence>
<evidence type="ECO:0000256" key="6">
    <source>
        <dbReference type="ARBA" id="ARBA00022824"/>
    </source>
</evidence>
<accession>A0ABD3U9R7</accession>
<dbReference type="GO" id="GO:0016192">
    <property type="term" value="P:vesicle-mediated transport"/>
    <property type="evidence" value="ECO:0007669"/>
    <property type="project" value="UniProtKB-KW"/>
</dbReference>
<keyword evidence="2" id="KW-0813">Transport</keyword>
<dbReference type="PROSITE" id="PS50082">
    <property type="entry name" value="WD_REPEATS_2"/>
    <property type="match status" value="1"/>
</dbReference>
<dbReference type="GO" id="GO:0015031">
    <property type="term" value="P:protein transport"/>
    <property type="evidence" value="ECO:0007669"/>
    <property type="project" value="UniProtKB-KW"/>
</dbReference>
<dbReference type="InterPro" id="IPR015943">
    <property type="entry name" value="WD40/YVTN_repeat-like_dom_sf"/>
</dbReference>
<name>A0ABD3U9R7_9LAMI</name>
<feature type="transmembrane region" description="Helical" evidence="12">
    <location>
        <begin position="293"/>
        <end position="310"/>
    </location>
</feature>
<dbReference type="EMBL" id="JBJXBP010000002">
    <property type="protein sequence ID" value="KAL3845802.1"/>
    <property type="molecule type" value="Genomic_DNA"/>
</dbReference>